<protein>
    <submittedName>
        <fullName evidence="1">Uncharacterized protein</fullName>
    </submittedName>
</protein>
<organism evidence="1 2">
    <name type="scientific">Candidatus Venteria ishoeyi</name>
    <dbReference type="NCBI Taxonomy" id="1899563"/>
    <lineage>
        <taxon>Bacteria</taxon>
        <taxon>Pseudomonadati</taxon>
        <taxon>Pseudomonadota</taxon>
        <taxon>Gammaproteobacteria</taxon>
        <taxon>Thiotrichales</taxon>
        <taxon>Thiotrichaceae</taxon>
        <taxon>Venteria</taxon>
    </lineage>
</organism>
<gene>
    <name evidence="1" type="ORF">MBHS_01245</name>
</gene>
<keyword evidence="2" id="KW-1185">Reference proteome</keyword>
<reference evidence="1 2" key="1">
    <citation type="submission" date="2016-10" db="EMBL/GenBank/DDBJ databases">
        <authorList>
            <person name="de Groot N.N."/>
        </authorList>
    </citation>
    <scope>NUCLEOTIDE SEQUENCE [LARGE SCALE GENOMIC DNA]</scope>
    <source>
        <strain evidence="1">MBHS1</strain>
    </source>
</reference>
<dbReference type="Proteomes" id="UP000236724">
    <property type="component" value="Unassembled WGS sequence"/>
</dbReference>
<evidence type="ECO:0000313" key="1">
    <source>
        <dbReference type="EMBL" id="SEH05392.1"/>
    </source>
</evidence>
<dbReference type="EMBL" id="FMSV02000224">
    <property type="protein sequence ID" value="SEH05392.1"/>
    <property type="molecule type" value="Genomic_DNA"/>
</dbReference>
<accession>A0A1H6F5L1</accession>
<sequence length="136" mass="15623">MVVSSVQNGLTVDRSGVTIIPWFSLISPVLTSNRQMPISIMSFSIPSGFFSSQQVASTSTTTILSSFRAIIFKLWVILVMHFDNTQTQPMKNHSHYYPPQYQQVLKFDFQCQQYQMDQLLRAKESSLLMGRKKNHK</sequence>
<proteinExistence type="predicted"/>
<name>A0A1H6F5L1_9GAMM</name>
<evidence type="ECO:0000313" key="2">
    <source>
        <dbReference type="Proteomes" id="UP000236724"/>
    </source>
</evidence>
<dbReference type="AlphaFoldDB" id="A0A1H6F5L1"/>